<name>A0A1V8SBB3_9PEZI</name>
<comment type="caution">
    <text evidence="2">The sequence shown here is derived from an EMBL/GenBank/DDBJ whole genome shotgun (WGS) entry which is preliminary data.</text>
</comment>
<accession>A0A1V8SBB3</accession>
<organism evidence="2 3">
    <name type="scientific">Cryoendolithus antarcticus</name>
    <dbReference type="NCBI Taxonomy" id="1507870"/>
    <lineage>
        <taxon>Eukaryota</taxon>
        <taxon>Fungi</taxon>
        <taxon>Dikarya</taxon>
        <taxon>Ascomycota</taxon>
        <taxon>Pezizomycotina</taxon>
        <taxon>Dothideomycetes</taxon>
        <taxon>Dothideomycetidae</taxon>
        <taxon>Cladosporiales</taxon>
        <taxon>Cladosporiaceae</taxon>
        <taxon>Cryoendolithus</taxon>
    </lineage>
</organism>
<reference evidence="3" key="1">
    <citation type="submission" date="2017-03" db="EMBL/GenBank/DDBJ databases">
        <title>Genomes of endolithic fungi from Antarctica.</title>
        <authorList>
            <person name="Coleine C."/>
            <person name="Masonjones S."/>
            <person name="Stajich J.E."/>
        </authorList>
    </citation>
    <scope>NUCLEOTIDE SEQUENCE [LARGE SCALE GENOMIC DNA]</scope>
    <source>
        <strain evidence="3">CCFEE 5527</strain>
    </source>
</reference>
<dbReference type="AlphaFoldDB" id="A0A1V8SBB3"/>
<evidence type="ECO:0000313" key="2">
    <source>
        <dbReference type="EMBL" id="OQN96465.1"/>
    </source>
</evidence>
<proteinExistence type="predicted"/>
<evidence type="ECO:0000313" key="3">
    <source>
        <dbReference type="Proteomes" id="UP000192596"/>
    </source>
</evidence>
<dbReference type="Proteomes" id="UP000192596">
    <property type="component" value="Unassembled WGS sequence"/>
</dbReference>
<protein>
    <submittedName>
        <fullName evidence="2">Uncharacterized protein</fullName>
    </submittedName>
</protein>
<dbReference type="STRING" id="1507870.A0A1V8SBB3"/>
<sequence length="340" mass="36956">MADDGMMSTAELAAEMQALEASLMAGLTEDLSVNDGLANDDTALQEAPETRPSSPQKSIGHVSEDDMLPTQQTNLGQITTIIVAPEIANIGSTQEEPTIEPAGPRRRRGKKVNSGWDSDHEPDNEGGQTPPAKTAGKGTPRKTRLKAVTGKAAVKRTSVARDSPSAAARRRKSMVPIPAGRVRRPPTNGIIDSRPLGRSLDECDPADQMLFTKASAGVPWPETHAAWKEMTGTEPAASTLPNRFKRLRENFSTINEEDRPFLLDAKEEIEREWQAVKWAKIAERVKEKGGEGYQADVLQRTWKRLMVAEGLRPPPGLIDPDWQIEVKEGGESDGGNGEDA</sequence>
<evidence type="ECO:0000256" key="1">
    <source>
        <dbReference type="SAM" id="MobiDB-lite"/>
    </source>
</evidence>
<feature type="region of interest" description="Disordered" evidence="1">
    <location>
        <begin position="86"/>
        <end position="198"/>
    </location>
</feature>
<feature type="region of interest" description="Disordered" evidence="1">
    <location>
        <begin position="33"/>
        <end position="73"/>
    </location>
</feature>
<feature type="region of interest" description="Disordered" evidence="1">
    <location>
        <begin position="314"/>
        <end position="340"/>
    </location>
</feature>
<dbReference type="OrthoDB" id="5375264at2759"/>
<dbReference type="InParanoid" id="A0A1V8SBB3"/>
<keyword evidence="3" id="KW-1185">Reference proteome</keyword>
<dbReference type="EMBL" id="NAJO01000066">
    <property type="protein sequence ID" value="OQN96465.1"/>
    <property type="molecule type" value="Genomic_DNA"/>
</dbReference>
<gene>
    <name evidence="2" type="ORF">B0A48_17521</name>
</gene>